<organism evidence="2 3">
    <name type="scientific">Actinokineospora bangkokensis</name>
    <dbReference type="NCBI Taxonomy" id="1193682"/>
    <lineage>
        <taxon>Bacteria</taxon>
        <taxon>Bacillati</taxon>
        <taxon>Actinomycetota</taxon>
        <taxon>Actinomycetes</taxon>
        <taxon>Pseudonocardiales</taxon>
        <taxon>Pseudonocardiaceae</taxon>
        <taxon>Actinokineospora</taxon>
    </lineage>
</organism>
<dbReference type="EMBL" id="MKQR01000005">
    <property type="protein sequence ID" value="OLR95072.1"/>
    <property type="molecule type" value="Genomic_DNA"/>
</dbReference>
<protein>
    <submittedName>
        <fullName evidence="2">Uncharacterized protein</fullName>
    </submittedName>
</protein>
<evidence type="ECO:0000256" key="1">
    <source>
        <dbReference type="SAM" id="MobiDB-lite"/>
    </source>
</evidence>
<feature type="region of interest" description="Disordered" evidence="1">
    <location>
        <begin position="174"/>
        <end position="202"/>
    </location>
</feature>
<evidence type="ECO:0000313" key="3">
    <source>
        <dbReference type="Proteomes" id="UP000186040"/>
    </source>
</evidence>
<comment type="caution">
    <text evidence="2">The sequence shown here is derived from an EMBL/GenBank/DDBJ whole genome shotgun (WGS) entry which is preliminary data.</text>
</comment>
<dbReference type="Proteomes" id="UP000186040">
    <property type="component" value="Unassembled WGS sequence"/>
</dbReference>
<evidence type="ECO:0000313" key="2">
    <source>
        <dbReference type="EMBL" id="OLR95072.1"/>
    </source>
</evidence>
<proteinExistence type="predicted"/>
<dbReference type="STRING" id="1193682.BJP25_08990"/>
<gene>
    <name evidence="2" type="ORF">BJP25_08990</name>
</gene>
<reference evidence="2 3" key="1">
    <citation type="submission" date="2016-10" db="EMBL/GenBank/DDBJ databases">
        <title>The Draft Genome Sequence of Actinokineospora bangkokensis 44EHWT reveals the biosynthetic pathway of antifungal compounds Thailandins with unusual extender unit butylmalonyl-CoA.</title>
        <authorList>
            <person name="Greule A."/>
            <person name="Intra B."/>
            <person name="Flemming S."/>
            <person name="Rommel M.G."/>
            <person name="Panbangred W."/>
            <person name="Bechthold A."/>
        </authorList>
    </citation>
    <scope>NUCLEOTIDE SEQUENCE [LARGE SCALE GENOMIC DNA]</scope>
    <source>
        <strain evidence="2 3">44EHW</strain>
    </source>
</reference>
<keyword evidence="3" id="KW-1185">Reference proteome</keyword>
<name>A0A1Q9LSQ3_9PSEU</name>
<accession>A0A1Q9LSQ3</accession>
<sequence length="216" mass="23847">MGSFGGVGEGGAQLAAGVGPDQLLLHGLAHDYGEQDQDVLGGFVQLNIHTTRGYVAVFDEDIVRHYVAFLDHRRELRLIEECRATTSEEWAEFDEHFGKRKVELGSCGRPYGIPCQHEHACIRCPMLHVNPKMLAPLDELGTDLLDRRTRAEAENWAGEVEGIDMTLTYEPNARTTSAACERPTSRSSQNDTRETGSTVVSRLPRSHAFGSAIVIQ</sequence>
<feature type="compositionally biased region" description="Polar residues" evidence="1">
    <location>
        <begin position="185"/>
        <end position="200"/>
    </location>
</feature>
<dbReference type="AlphaFoldDB" id="A0A1Q9LSQ3"/>